<dbReference type="Gene3D" id="1.20.1720.10">
    <property type="entry name" value="Multidrug resistance protein D"/>
    <property type="match status" value="1"/>
</dbReference>
<feature type="compositionally biased region" description="Polar residues" evidence="5">
    <location>
        <begin position="1"/>
        <end position="13"/>
    </location>
</feature>
<feature type="transmembrane region" description="Helical" evidence="6">
    <location>
        <begin position="100"/>
        <end position="118"/>
    </location>
</feature>
<name>A0A084G019_PSEDA</name>
<dbReference type="GO" id="GO:0022857">
    <property type="term" value="F:transmembrane transporter activity"/>
    <property type="evidence" value="ECO:0007669"/>
    <property type="project" value="InterPro"/>
</dbReference>
<dbReference type="PANTHER" id="PTHR23501">
    <property type="entry name" value="MAJOR FACILITATOR SUPERFAMILY"/>
    <property type="match status" value="1"/>
</dbReference>
<dbReference type="InterPro" id="IPR036259">
    <property type="entry name" value="MFS_trans_sf"/>
</dbReference>
<comment type="subcellular location">
    <subcellularLocation>
        <location evidence="1">Membrane</location>
        <topology evidence="1">Multi-pass membrane protein</topology>
    </subcellularLocation>
</comment>
<feature type="transmembrane region" description="Helical" evidence="6">
    <location>
        <begin position="336"/>
        <end position="358"/>
    </location>
</feature>
<dbReference type="HOGENOM" id="CLU_000960_22_2_1"/>
<evidence type="ECO:0000259" key="7">
    <source>
        <dbReference type="PROSITE" id="PS50850"/>
    </source>
</evidence>
<dbReference type="PANTHER" id="PTHR23501:SF43">
    <property type="entry name" value="MULTIDRUG TRANSPORTER, PUTATIVE (AFU_ORTHOLOGUE AFUA_6G03040)-RELATED"/>
    <property type="match status" value="1"/>
</dbReference>
<dbReference type="RefSeq" id="XP_016640480.1">
    <property type="nucleotide sequence ID" value="XM_016790217.1"/>
</dbReference>
<dbReference type="GeneID" id="27727688"/>
<keyword evidence="2 6" id="KW-0812">Transmembrane</keyword>
<feature type="transmembrane region" description="Helical" evidence="6">
    <location>
        <begin position="162"/>
        <end position="179"/>
    </location>
</feature>
<feature type="domain" description="Major facilitator superfamily (MFS) profile" evidence="7">
    <location>
        <begin position="62"/>
        <end position="557"/>
    </location>
</feature>
<keyword evidence="4 6" id="KW-0472">Membrane</keyword>
<feature type="transmembrane region" description="Helical" evidence="6">
    <location>
        <begin position="532"/>
        <end position="550"/>
    </location>
</feature>
<dbReference type="OMA" id="FAVWGST"/>
<evidence type="ECO:0000256" key="2">
    <source>
        <dbReference type="ARBA" id="ARBA00022692"/>
    </source>
</evidence>
<feature type="transmembrane region" description="Helical" evidence="6">
    <location>
        <begin position="435"/>
        <end position="456"/>
    </location>
</feature>
<evidence type="ECO:0000256" key="1">
    <source>
        <dbReference type="ARBA" id="ARBA00004141"/>
    </source>
</evidence>
<evidence type="ECO:0000313" key="8">
    <source>
        <dbReference type="EMBL" id="KEZ40681.1"/>
    </source>
</evidence>
<dbReference type="InterPro" id="IPR020846">
    <property type="entry name" value="MFS_dom"/>
</dbReference>
<feature type="transmembrane region" description="Helical" evidence="6">
    <location>
        <begin position="378"/>
        <end position="396"/>
    </location>
</feature>
<organism evidence="8 9">
    <name type="scientific">Pseudallescheria apiosperma</name>
    <name type="common">Scedosporium apiospermum</name>
    <dbReference type="NCBI Taxonomy" id="563466"/>
    <lineage>
        <taxon>Eukaryota</taxon>
        <taxon>Fungi</taxon>
        <taxon>Dikarya</taxon>
        <taxon>Ascomycota</taxon>
        <taxon>Pezizomycotina</taxon>
        <taxon>Sordariomycetes</taxon>
        <taxon>Hypocreomycetidae</taxon>
        <taxon>Microascales</taxon>
        <taxon>Microascaceae</taxon>
        <taxon>Scedosporium</taxon>
    </lineage>
</organism>
<evidence type="ECO:0000256" key="4">
    <source>
        <dbReference type="ARBA" id="ARBA00023136"/>
    </source>
</evidence>
<dbReference type="GO" id="GO:0005886">
    <property type="term" value="C:plasma membrane"/>
    <property type="evidence" value="ECO:0007669"/>
    <property type="project" value="TreeGrafter"/>
</dbReference>
<evidence type="ECO:0000313" key="9">
    <source>
        <dbReference type="Proteomes" id="UP000028545"/>
    </source>
</evidence>
<proteinExistence type="predicted"/>
<dbReference type="SUPFAM" id="SSF103473">
    <property type="entry name" value="MFS general substrate transporter"/>
    <property type="match status" value="1"/>
</dbReference>
<feature type="region of interest" description="Disordered" evidence="5">
    <location>
        <begin position="1"/>
        <end position="42"/>
    </location>
</feature>
<protein>
    <recommendedName>
        <fullName evidence="7">Major facilitator superfamily (MFS) profile domain-containing protein</fullName>
    </recommendedName>
</protein>
<dbReference type="AlphaFoldDB" id="A0A084G019"/>
<accession>A0A084G019</accession>
<dbReference type="Proteomes" id="UP000028545">
    <property type="component" value="Unassembled WGS sequence"/>
</dbReference>
<feature type="transmembrane region" description="Helical" evidence="6">
    <location>
        <begin position="186"/>
        <end position="205"/>
    </location>
</feature>
<dbReference type="KEGG" id="sapo:SAPIO_CDS8616"/>
<dbReference type="InterPro" id="IPR011701">
    <property type="entry name" value="MFS"/>
</dbReference>
<feature type="transmembrane region" description="Helical" evidence="6">
    <location>
        <begin position="468"/>
        <end position="486"/>
    </location>
</feature>
<keyword evidence="9" id="KW-1185">Reference proteome</keyword>
<evidence type="ECO:0000256" key="6">
    <source>
        <dbReference type="SAM" id="Phobius"/>
    </source>
</evidence>
<evidence type="ECO:0000256" key="5">
    <source>
        <dbReference type="SAM" id="MobiDB-lite"/>
    </source>
</evidence>
<dbReference type="PROSITE" id="PS50850">
    <property type="entry name" value="MFS"/>
    <property type="match status" value="1"/>
</dbReference>
<feature type="transmembrane region" description="Helical" evidence="6">
    <location>
        <begin position="287"/>
        <end position="312"/>
    </location>
</feature>
<keyword evidence="3 6" id="KW-1133">Transmembrane helix</keyword>
<dbReference type="OrthoDB" id="4919761at2759"/>
<dbReference type="Pfam" id="PF07690">
    <property type="entry name" value="MFS_1"/>
    <property type="match status" value="1"/>
</dbReference>
<dbReference type="VEuPathDB" id="FungiDB:SAPIO_CDS8616"/>
<comment type="caution">
    <text evidence="8">The sequence shown here is derived from an EMBL/GenBank/DDBJ whole genome shotgun (WGS) entry which is preliminary data.</text>
</comment>
<feature type="transmembrane region" description="Helical" evidence="6">
    <location>
        <begin position="130"/>
        <end position="156"/>
    </location>
</feature>
<feature type="transmembrane region" description="Helical" evidence="6">
    <location>
        <begin position="77"/>
        <end position="94"/>
    </location>
</feature>
<sequence length="569" mass="61482">MTSLPEAGQQKQSGLLDPVEQKLQNQPVDNSPEAKTGADVVARSASSDANNAEIGPQLQIGLSEETKAKVYHTGWRLHALTAATALVPIVDALHGFDRSGWVVTSYLLTYTGFLVIYAKLSDIVGCKLMLLCAITLFTVFSIACGLSNSMLMLIIFRAFQGMGASGIYSLSTIMVPLMVPPAKYATYVTVITSVFAISSVLGPLLGGAIADNTTWRWVFLLNGPGGFVAAALLAFSIPFGFPYGKSANFFHSLVAERMWRRIDYFGGFLSLAASILLIFALQQGGVAYAWNSGAIISIFVISGVLWLIFVAWERQLSLWDIVCEPLFPWRLACNRFVLGLLVNGFVTGFPFMAALINIPQRLQTVNSMTAVDAGIRLLPLLLLSPVASSLSGLLISKLKVPPLYLLILGGSLQTIGVGLYSSIDSSDHRIPPAQYGYQAIMGLGFGFNLSTILIMAPLVVKEKDMVRVLGGTIGLAICSALLVNYIKAQTSRFLTPDQVAAILLSSENIASLPPELQTQTRTVYATGYSQQMRVMLFFSIASLLSLFLLAEKHPRRIVDLKTGQMSGSR</sequence>
<feature type="transmembrane region" description="Helical" evidence="6">
    <location>
        <begin position="262"/>
        <end position="281"/>
    </location>
</feature>
<gene>
    <name evidence="8" type="ORF">SAPIO_CDS8616</name>
</gene>
<feature type="transmembrane region" description="Helical" evidence="6">
    <location>
        <begin position="217"/>
        <end position="241"/>
    </location>
</feature>
<reference evidence="8 9" key="1">
    <citation type="journal article" date="2014" name="Genome Announc.">
        <title>Draft genome sequence of the pathogenic fungus Scedosporium apiospermum.</title>
        <authorList>
            <person name="Vandeputte P."/>
            <person name="Ghamrawi S."/>
            <person name="Rechenmann M."/>
            <person name="Iltis A."/>
            <person name="Giraud S."/>
            <person name="Fleury M."/>
            <person name="Thornton C."/>
            <person name="Delhaes L."/>
            <person name="Meyer W."/>
            <person name="Papon N."/>
            <person name="Bouchara J.P."/>
        </authorList>
    </citation>
    <scope>NUCLEOTIDE SEQUENCE [LARGE SCALE GENOMIC DNA]</scope>
    <source>
        <strain evidence="8 9">IHEM 14462</strain>
    </source>
</reference>
<dbReference type="EMBL" id="JOWA01000121">
    <property type="protein sequence ID" value="KEZ40681.1"/>
    <property type="molecule type" value="Genomic_DNA"/>
</dbReference>
<evidence type="ECO:0000256" key="3">
    <source>
        <dbReference type="ARBA" id="ARBA00022989"/>
    </source>
</evidence>
<feature type="transmembrane region" description="Helical" evidence="6">
    <location>
        <begin position="403"/>
        <end position="423"/>
    </location>
</feature>